<sequence>MKIVCVKNLISNMHLLDLTMEGVLDLVRQRCCQRGVNYVFLCFCCGAKFN</sequence>
<dbReference type="Proteomes" id="UP000004995">
    <property type="component" value="Unassembled WGS sequence"/>
</dbReference>
<dbReference type="Gramene" id="KQL22319">
    <property type="protein sequence ID" value="KQL22319"/>
    <property type="gene ID" value="SETIT_033498mg"/>
</dbReference>
<organism evidence="1 2">
    <name type="scientific">Setaria italica</name>
    <name type="common">Foxtail millet</name>
    <name type="synonym">Panicum italicum</name>
    <dbReference type="NCBI Taxonomy" id="4555"/>
    <lineage>
        <taxon>Eukaryota</taxon>
        <taxon>Viridiplantae</taxon>
        <taxon>Streptophyta</taxon>
        <taxon>Embryophyta</taxon>
        <taxon>Tracheophyta</taxon>
        <taxon>Spermatophyta</taxon>
        <taxon>Magnoliopsida</taxon>
        <taxon>Liliopsida</taxon>
        <taxon>Poales</taxon>
        <taxon>Poaceae</taxon>
        <taxon>PACMAD clade</taxon>
        <taxon>Panicoideae</taxon>
        <taxon>Panicodae</taxon>
        <taxon>Paniceae</taxon>
        <taxon>Cenchrinae</taxon>
        <taxon>Setaria</taxon>
    </lineage>
</organism>
<name>K4A3P5_SETIT</name>
<dbReference type="AlphaFoldDB" id="K4A3P5"/>
<reference evidence="1" key="2">
    <citation type="submission" date="2018-08" db="UniProtKB">
        <authorList>
            <consortium name="EnsemblPlants"/>
        </authorList>
    </citation>
    <scope>IDENTIFICATION</scope>
    <source>
        <strain evidence="1">Yugu1</strain>
    </source>
</reference>
<accession>K4A3P5</accession>
<protein>
    <submittedName>
        <fullName evidence="1">Uncharacterized protein</fullName>
    </submittedName>
</protein>
<dbReference type="EnsemblPlants" id="KQL22319">
    <property type="protein sequence ID" value="KQL22319"/>
    <property type="gene ID" value="SETIT_033498mg"/>
</dbReference>
<dbReference type="HOGENOM" id="CLU_3127808_0_0_1"/>
<evidence type="ECO:0000313" key="1">
    <source>
        <dbReference type="EnsemblPlants" id="KQL22319"/>
    </source>
</evidence>
<keyword evidence="2" id="KW-1185">Reference proteome</keyword>
<evidence type="ECO:0000313" key="2">
    <source>
        <dbReference type="Proteomes" id="UP000004995"/>
    </source>
</evidence>
<proteinExistence type="predicted"/>
<reference evidence="2" key="1">
    <citation type="journal article" date="2012" name="Nat. Biotechnol.">
        <title>Reference genome sequence of the model plant Setaria.</title>
        <authorList>
            <person name="Bennetzen J.L."/>
            <person name="Schmutz J."/>
            <person name="Wang H."/>
            <person name="Percifield R."/>
            <person name="Hawkins J."/>
            <person name="Pontaroli A.C."/>
            <person name="Estep M."/>
            <person name="Feng L."/>
            <person name="Vaughn J.N."/>
            <person name="Grimwood J."/>
            <person name="Jenkins J."/>
            <person name="Barry K."/>
            <person name="Lindquist E."/>
            <person name="Hellsten U."/>
            <person name="Deshpande S."/>
            <person name="Wang X."/>
            <person name="Wu X."/>
            <person name="Mitros T."/>
            <person name="Triplett J."/>
            <person name="Yang X."/>
            <person name="Ye C.Y."/>
            <person name="Mauro-Herrera M."/>
            <person name="Wang L."/>
            <person name="Li P."/>
            <person name="Sharma M."/>
            <person name="Sharma R."/>
            <person name="Ronald P.C."/>
            <person name="Panaud O."/>
            <person name="Kellogg E.A."/>
            <person name="Brutnell T.P."/>
            <person name="Doust A.N."/>
            <person name="Tuskan G.A."/>
            <person name="Rokhsar D."/>
            <person name="Devos K.M."/>
        </authorList>
    </citation>
    <scope>NUCLEOTIDE SEQUENCE [LARGE SCALE GENOMIC DNA]</scope>
    <source>
        <strain evidence="2">cv. Yugu1</strain>
    </source>
</reference>
<dbReference type="EMBL" id="AGNK02000654">
    <property type="status" value="NOT_ANNOTATED_CDS"/>
    <property type="molecule type" value="Genomic_DNA"/>
</dbReference>
<dbReference type="InParanoid" id="K4A3P5"/>